<protein>
    <submittedName>
        <fullName evidence="1">Polyketide cyclase</fullName>
    </submittedName>
</protein>
<dbReference type="KEGG" id="nak:EH165_00155"/>
<gene>
    <name evidence="1" type="ORF">EH165_00155</name>
</gene>
<dbReference type="Proteomes" id="UP000268084">
    <property type="component" value="Chromosome"/>
</dbReference>
<dbReference type="CDD" id="cd07825">
    <property type="entry name" value="SRPBCC_7"/>
    <property type="match status" value="1"/>
</dbReference>
<dbReference type="SUPFAM" id="SSF55961">
    <property type="entry name" value="Bet v1-like"/>
    <property type="match status" value="1"/>
</dbReference>
<dbReference type="InterPro" id="IPR019587">
    <property type="entry name" value="Polyketide_cyclase/dehydratase"/>
</dbReference>
<proteinExistence type="predicted"/>
<evidence type="ECO:0000313" key="2">
    <source>
        <dbReference type="Proteomes" id="UP000268084"/>
    </source>
</evidence>
<name>A0A3G8ZHU8_9ACTN</name>
<reference evidence="1 2" key="2">
    <citation type="submission" date="2018-12" db="EMBL/GenBank/DDBJ databases">
        <title>Nakamurella antarcticus sp. nov., isolated from Antarctica South Shetland Islands soil.</title>
        <authorList>
            <person name="Peng F."/>
        </authorList>
    </citation>
    <scope>NUCLEOTIDE SEQUENCE [LARGE SCALE GENOMIC DNA]</scope>
    <source>
        <strain evidence="1 2">S14-144</strain>
    </source>
</reference>
<dbReference type="EMBL" id="CP034170">
    <property type="protein sequence ID" value="AZI56818.1"/>
    <property type="molecule type" value="Genomic_DNA"/>
</dbReference>
<dbReference type="Gene3D" id="3.30.530.20">
    <property type="match status" value="1"/>
</dbReference>
<organism evidence="1 2">
    <name type="scientific">Nakamurella antarctica</name>
    <dbReference type="NCBI Taxonomy" id="1902245"/>
    <lineage>
        <taxon>Bacteria</taxon>
        <taxon>Bacillati</taxon>
        <taxon>Actinomycetota</taxon>
        <taxon>Actinomycetes</taxon>
        <taxon>Nakamurellales</taxon>
        <taxon>Nakamurellaceae</taxon>
        <taxon>Nakamurella</taxon>
    </lineage>
</organism>
<accession>A0A3G8ZHU8</accession>
<dbReference type="AlphaFoldDB" id="A0A3G8ZHU8"/>
<dbReference type="RefSeq" id="WP_124797503.1">
    <property type="nucleotide sequence ID" value="NZ_CP034170.1"/>
</dbReference>
<dbReference type="OrthoDB" id="6624781at2"/>
<dbReference type="Pfam" id="PF10604">
    <property type="entry name" value="Polyketide_cyc2"/>
    <property type="match status" value="1"/>
</dbReference>
<sequence length="153" mass="17165">MTDNEGFEYVASASREIHASAERIFELIADPSFQPGWDGNANLAEAAPGQRVRNVGEMFTMTLTRDNAVRENHVVEFDEGRLIAWRPSEPGKQQPGHLWRWELEPLDAARTLVTHTYDWSQLTDENRIARARATTADKLMASLDRLAAVAEGS</sequence>
<keyword evidence="2" id="KW-1185">Reference proteome</keyword>
<evidence type="ECO:0000313" key="1">
    <source>
        <dbReference type="EMBL" id="AZI56818.1"/>
    </source>
</evidence>
<reference evidence="1 2" key="1">
    <citation type="submission" date="2018-11" db="EMBL/GenBank/DDBJ databases">
        <authorList>
            <person name="Da X."/>
        </authorList>
    </citation>
    <scope>NUCLEOTIDE SEQUENCE [LARGE SCALE GENOMIC DNA]</scope>
    <source>
        <strain evidence="1 2">S14-144</strain>
    </source>
</reference>
<dbReference type="InterPro" id="IPR023393">
    <property type="entry name" value="START-like_dom_sf"/>
</dbReference>